<dbReference type="OrthoDB" id="10266980at2759"/>
<dbReference type="AlphaFoldDB" id="A0A507R6T3"/>
<dbReference type="InterPro" id="IPR032466">
    <property type="entry name" value="Metal_Hydrolase"/>
</dbReference>
<reference evidence="1 2" key="1">
    <citation type="submission" date="2019-06" db="EMBL/GenBank/DDBJ databases">
        <title>Wine fermentation using esterase from Monascus purpureus.</title>
        <authorList>
            <person name="Geng C."/>
            <person name="Zhang Y."/>
        </authorList>
    </citation>
    <scope>NUCLEOTIDE SEQUENCE [LARGE SCALE GENOMIC DNA]</scope>
    <source>
        <strain evidence="1">HQ1</strain>
    </source>
</reference>
<dbReference type="GO" id="GO:0016814">
    <property type="term" value="F:hydrolase activity, acting on carbon-nitrogen (but not peptide) bonds, in cyclic amidines"/>
    <property type="evidence" value="ECO:0007669"/>
    <property type="project" value="TreeGrafter"/>
</dbReference>
<dbReference type="Gene3D" id="3.20.20.140">
    <property type="entry name" value="Metal-dependent hydrolases"/>
    <property type="match status" value="1"/>
</dbReference>
<dbReference type="Proteomes" id="UP000319663">
    <property type="component" value="Unassembled WGS sequence"/>
</dbReference>
<comment type="caution">
    <text evidence="1">The sequence shown here is derived from an EMBL/GenBank/DDBJ whole genome shotgun (WGS) entry which is preliminary data.</text>
</comment>
<dbReference type="STRING" id="5098.A0A507R6T3"/>
<dbReference type="EMBL" id="VIFY01000006">
    <property type="protein sequence ID" value="TQB76821.1"/>
    <property type="molecule type" value="Genomic_DNA"/>
</dbReference>
<protein>
    <recommendedName>
        <fullName evidence="3">Amidohydrolase-related domain-containing protein</fullName>
    </recommendedName>
</protein>
<organism evidence="1 2">
    <name type="scientific">Monascus purpureus</name>
    <name type="common">Red mold</name>
    <name type="synonym">Monascus anka</name>
    <dbReference type="NCBI Taxonomy" id="5098"/>
    <lineage>
        <taxon>Eukaryota</taxon>
        <taxon>Fungi</taxon>
        <taxon>Dikarya</taxon>
        <taxon>Ascomycota</taxon>
        <taxon>Pezizomycotina</taxon>
        <taxon>Eurotiomycetes</taxon>
        <taxon>Eurotiomycetidae</taxon>
        <taxon>Eurotiales</taxon>
        <taxon>Aspergillaceae</taxon>
        <taxon>Monascus</taxon>
    </lineage>
</organism>
<sequence length="495" mass="53698">MRPQLSKPIKSILSVRIPGRNNPSNTNTTWDVTIGYPPEAPNGIITTITPHSEHPYDHDSGSGYYLCSPLLLPALTHPHIHLDKAFIHNNPDYAHIYPRTGSFSEALSHTTQAKSCFSRSDLLKRGEWLLAESVASGVTSIRAFVEVDSTVNTTCLDVGIELKRKWAGVCEVQIVCFAQDPVFSGPVGDENRGVIEKVLFGGDYAVGDIGVLGTTPYVEDCEENAKRNVNWAVQTAMASGLHLDFHLDYHLDSSKEAMVWDVLHALGRGGWTGRNDHKRVMLGHCTRLTLFEEKEWKRLALAINSNNLPVSFVGLPTSDLYMASPPVSAHISPPHVKQRGTLNVLDMIHNNGLDAVIGANNVGNAFTPWGSPDPLSLACFGVGVYQAGAQKDTELLYECISTRAREAISIGNSGATNTDSTLALKEGDPANFLLLYNVDETGCGMARCRGSVAEVVWDPPSISSRDVITGGRLVVKPMAAERVRSAPSTAIVYAE</sequence>
<evidence type="ECO:0000313" key="2">
    <source>
        <dbReference type="Proteomes" id="UP000319663"/>
    </source>
</evidence>
<name>A0A507R6T3_MONPU</name>
<dbReference type="PANTHER" id="PTHR32027:SF0">
    <property type="entry name" value="CYTOSINE DEAMINASE"/>
    <property type="match status" value="1"/>
</dbReference>
<gene>
    <name evidence="1" type="ORF">MPDQ_006598</name>
</gene>
<proteinExistence type="predicted"/>
<dbReference type="PANTHER" id="PTHR32027">
    <property type="entry name" value="CYTOSINE DEAMINASE"/>
    <property type="match status" value="1"/>
</dbReference>
<dbReference type="InterPro" id="IPR052349">
    <property type="entry name" value="Metallo-hydrolase_Enzymes"/>
</dbReference>
<dbReference type="SUPFAM" id="SSF51556">
    <property type="entry name" value="Metallo-dependent hydrolases"/>
    <property type="match status" value="1"/>
</dbReference>
<keyword evidence="2" id="KW-1185">Reference proteome</keyword>
<evidence type="ECO:0008006" key="3">
    <source>
        <dbReference type="Google" id="ProtNLM"/>
    </source>
</evidence>
<accession>A0A507R6T3</accession>
<evidence type="ECO:0000313" key="1">
    <source>
        <dbReference type="EMBL" id="TQB76821.1"/>
    </source>
</evidence>